<dbReference type="InterPro" id="IPR001054">
    <property type="entry name" value="A/G_cyclase"/>
</dbReference>
<keyword evidence="3" id="KW-1185">Reference proteome</keyword>
<sequence>MRNPGGGADGPRQLGFFPEDSVERIREIQRLKKEGASMAEIVARMAIRGAERSSAQQQVLAIEAAQQAPATSPPPATAAGRVTTTETPAMARGVASGGLRVTIEDIVYPAYMVNHSFELCWYNDAARQEIFNGLDKLPPTGEGRGLFRLLAGRGIQAHTAELLRFNAGLARSRLSANRFADACHGVGPESFSWLQRAYADAVAEPARPVSDAMLTLGAEPRRAYVSVFREGIFVVLTPEEHEADSMLEFLARRDEVIRSLLQRRMPVLTNLAVLVADLQGSVRICSELPPDEYFNLINDIWAAMAPIFRKYHGTHGKHVGDGMVYYFFPQPDSDYLFNALACASEIREEMKRLSKRWQLQKNWLNELYLNTGITEGQEWLGTFRSTTTIEFVVLGDTINQAARISDFARFGSIWATKSLIGKLSPDARERLRYGVRHETEGNREVFVPSSFATVASLIPPNDDASCKLRDIATLPIAEIMDIAEERAPT</sequence>
<evidence type="ECO:0000313" key="3">
    <source>
        <dbReference type="Proteomes" id="UP000268908"/>
    </source>
</evidence>
<proteinExistence type="predicted"/>
<dbReference type="GO" id="GO:0009190">
    <property type="term" value="P:cyclic nucleotide biosynthetic process"/>
    <property type="evidence" value="ECO:0007669"/>
    <property type="project" value="InterPro"/>
</dbReference>
<dbReference type="PANTHER" id="PTHR43081">
    <property type="entry name" value="ADENYLATE CYCLASE, TERMINAL-DIFFERENTIATION SPECIFIC-RELATED"/>
    <property type="match status" value="1"/>
</dbReference>
<gene>
    <name evidence="2" type="ORF">DFR35_1659</name>
</gene>
<organism evidence="2 3">
    <name type="scientific">Sulfurisoma sediminicola</name>
    <dbReference type="NCBI Taxonomy" id="1381557"/>
    <lineage>
        <taxon>Bacteria</taxon>
        <taxon>Pseudomonadati</taxon>
        <taxon>Pseudomonadota</taxon>
        <taxon>Betaproteobacteria</taxon>
        <taxon>Nitrosomonadales</taxon>
        <taxon>Sterolibacteriaceae</taxon>
        <taxon>Sulfurisoma</taxon>
    </lineage>
</organism>
<dbReference type="EMBL" id="RCCI01000005">
    <property type="protein sequence ID" value="RLJ65003.1"/>
    <property type="molecule type" value="Genomic_DNA"/>
</dbReference>
<dbReference type="InterPro" id="IPR050697">
    <property type="entry name" value="Adenylyl/Guanylyl_Cyclase_3/4"/>
</dbReference>
<dbReference type="Proteomes" id="UP000268908">
    <property type="component" value="Unassembled WGS sequence"/>
</dbReference>
<dbReference type="Gene3D" id="3.30.70.1230">
    <property type="entry name" value="Nucleotide cyclase"/>
    <property type="match status" value="1"/>
</dbReference>
<dbReference type="SUPFAM" id="SSF55073">
    <property type="entry name" value="Nucleotide cyclase"/>
    <property type="match status" value="1"/>
</dbReference>
<dbReference type="GO" id="GO:0004016">
    <property type="term" value="F:adenylate cyclase activity"/>
    <property type="evidence" value="ECO:0007669"/>
    <property type="project" value="UniProtKB-ARBA"/>
</dbReference>
<accession>A0A497XDG7</accession>
<dbReference type="AlphaFoldDB" id="A0A497XDG7"/>
<comment type="caution">
    <text evidence="2">The sequence shown here is derived from an EMBL/GenBank/DDBJ whole genome shotgun (WGS) entry which is preliminary data.</text>
</comment>
<dbReference type="PROSITE" id="PS50125">
    <property type="entry name" value="GUANYLATE_CYCLASE_2"/>
    <property type="match status" value="1"/>
</dbReference>
<name>A0A497XDG7_9PROT</name>
<dbReference type="InterPro" id="IPR029787">
    <property type="entry name" value="Nucleotide_cyclase"/>
</dbReference>
<dbReference type="PANTHER" id="PTHR43081:SF1">
    <property type="entry name" value="ADENYLATE CYCLASE, TERMINAL-DIFFERENTIATION SPECIFIC"/>
    <property type="match status" value="1"/>
</dbReference>
<dbReference type="CDD" id="cd07302">
    <property type="entry name" value="CHD"/>
    <property type="match status" value="1"/>
</dbReference>
<evidence type="ECO:0000259" key="1">
    <source>
        <dbReference type="PROSITE" id="PS50125"/>
    </source>
</evidence>
<dbReference type="OrthoDB" id="8892307at2"/>
<protein>
    <submittedName>
        <fullName evidence="2">Class 3 adenylate cyclase</fullName>
    </submittedName>
</protein>
<dbReference type="Pfam" id="PF00211">
    <property type="entry name" value="Guanylate_cyc"/>
    <property type="match status" value="1"/>
</dbReference>
<reference evidence="2 3" key="1">
    <citation type="submission" date="2018-10" db="EMBL/GenBank/DDBJ databases">
        <title>Genomic Encyclopedia of Type Strains, Phase IV (KMG-IV): sequencing the most valuable type-strain genomes for metagenomic binning, comparative biology and taxonomic classification.</title>
        <authorList>
            <person name="Goeker M."/>
        </authorList>
    </citation>
    <scope>NUCLEOTIDE SEQUENCE [LARGE SCALE GENOMIC DNA]</scope>
    <source>
        <strain evidence="2 3">DSM 26916</strain>
    </source>
</reference>
<dbReference type="GO" id="GO:0035556">
    <property type="term" value="P:intracellular signal transduction"/>
    <property type="evidence" value="ECO:0007669"/>
    <property type="project" value="InterPro"/>
</dbReference>
<evidence type="ECO:0000313" key="2">
    <source>
        <dbReference type="EMBL" id="RLJ65003.1"/>
    </source>
</evidence>
<feature type="domain" description="Guanylate cyclase" evidence="1">
    <location>
        <begin position="272"/>
        <end position="405"/>
    </location>
</feature>